<evidence type="ECO:0000313" key="2">
    <source>
        <dbReference type="Proteomes" id="UP000051952"/>
    </source>
</evidence>
<dbReference type="AlphaFoldDB" id="A0A0S4JBG9"/>
<evidence type="ECO:0000313" key="1">
    <source>
        <dbReference type="EMBL" id="CUG87578.1"/>
    </source>
</evidence>
<dbReference type="EMBL" id="CYKH01001546">
    <property type="protein sequence ID" value="CUG87578.1"/>
    <property type="molecule type" value="Genomic_DNA"/>
</dbReference>
<keyword evidence="2" id="KW-1185">Reference proteome</keyword>
<dbReference type="Proteomes" id="UP000051952">
    <property type="component" value="Unassembled WGS sequence"/>
</dbReference>
<sequence>MTAWNLGSSDQCGCRPRHHENAQGGHLHRPLAIGVRAKAYSRMCTFFANYDFEFEVRFIAGSMNPADVLSRALPPPPILGACRTTCAGCVTQHARGVSHNMRGATNECCHFFTLLFLCFWHFEHSESRTRKQEIEQRQQVQPIARRHQEIFRCRM</sequence>
<name>A0A0S4JBG9_BODSA</name>
<proteinExistence type="predicted"/>
<protein>
    <submittedName>
        <fullName evidence="1">Uncharacterized protein</fullName>
    </submittedName>
</protein>
<dbReference type="VEuPathDB" id="TriTrypDB:BSAL_10915"/>
<reference evidence="2" key="1">
    <citation type="submission" date="2015-09" db="EMBL/GenBank/DDBJ databases">
        <authorList>
            <consortium name="Pathogen Informatics"/>
        </authorList>
    </citation>
    <scope>NUCLEOTIDE SEQUENCE [LARGE SCALE GENOMIC DNA]</scope>
    <source>
        <strain evidence="2">Lake Konstanz</strain>
    </source>
</reference>
<organism evidence="1 2">
    <name type="scientific">Bodo saltans</name>
    <name type="common">Flagellated protozoan</name>
    <dbReference type="NCBI Taxonomy" id="75058"/>
    <lineage>
        <taxon>Eukaryota</taxon>
        <taxon>Discoba</taxon>
        <taxon>Euglenozoa</taxon>
        <taxon>Kinetoplastea</taxon>
        <taxon>Metakinetoplastina</taxon>
        <taxon>Eubodonida</taxon>
        <taxon>Bodonidae</taxon>
        <taxon>Bodo</taxon>
    </lineage>
</organism>
<accession>A0A0S4JBG9</accession>
<gene>
    <name evidence="1" type="ORF">BSAL_10915</name>
</gene>